<proteinExistence type="predicted"/>
<dbReference type="EMBL" id="BLLK01000046">
    <property type="protein sequence ID" value="GFH52944.1"/>
    <property type="molecule type" value="Genomic_DNA"/>
</dbReference>
<comment type="caution">
    <text evidence="2">The sequence shown here is derived from an EMBL/GenBank/DDBJ whole genome shotgun (WGS) entry which is preliminary data.</text>
</comment>
<reference evidence="2 3" key="1">
    <citation type="journal article" date="2021" name="Sci. Rep.">
        <title>The genome of the diatom Chaetoceros tenuissimus carries an ancient integrated fragment of an extant virus.</title>
        <authorList>
            <person name="Hongo Y."/>
            <person name="Kimura K."/>
            <person name="Takaki Y."/>
            <person name="Yoshida Y."/>
            <person name="Baba S."/>
            <person name="Kobayashi G."/>
            <person name="Nagasaki K."/>
            <person name="Hano T."/>
            <person name="Tomaru Y."/>
        </authorList>
    </citation>
    <scope>NUCLEOTIDE SEQUENCE [LARGE SCALE GENOMIC DNA]</scope>
    <source>
        <strain evidence="2 3">NIES-3715</strain>
    </source>
</reference>
<accession>A0AAD3CW29</accession>
<protein>
    <submittedName>
        <fullName evidence="2">Uncharacterized protein</fullName>
    </submittedName>
</protein>
<gene>
    <name evidence="2" type="ORF">CTEN210_09420</name>
</gene>
<evidence type="ECO:0000313" key="2">
    <source>
        <dbReference type="EMBL" id="GFH52944.1"/>
    </source>
</evidence>
<feature type="compositionally biased region" description="Basic and acidic residues" evidence="1">
    <location>
        <begin position="220"/>
        <end position="231"/>
    </location>
</feature>
<sequence>MRNGHGQLKGFVYILLRKNADGHWVVVKVGVNGNSARSRIYVNSDTQRYVDIASFFEASDEAEKELVEELHKHLIKLIKSGENDSGIPKDLCLVAKMCVAGALDYGGLLRKWIMRSVESSYSKKFLIANHLNHNPHKLIIGTLKLVEEVTETHNKISNTMSESMKEVLGGRNATFFKVGDTWVPDYSCFPNGVAVSAQVQASKFIMDGVPVSQKHRFDILSKPPEDKKDPGDAYDINYNNKETMKELQ</sequence>
<dbReference type="Proteomes" id="UP001054902">
    <property type="component" value="Unassembled WGS sequence"/>
</dbReference>
<dbReference type="AlphaFoldDB" id="A0AAD3CW29"/>
<evidence type="ECO:0000256" key="1">
    <source>
        <dbReference type="SAM" id="MobiDB-lite"/>
    </source>
</evidence>
<name>A0AAD3CW29_9STRA</name>
<evidence type="ECO:0000313" key="3">
    <source>
        <dbReference type="Proteomes" id="UP001054902"/>
    </source>
</evidence>
<keyword evidence="3" id="KW-1185">Reference proteome</keyword>
<feature type="region of interest" description="Disordered" evidence="1">
    <location>
        <begin position="220"/>
        <end position="248"/>
    </location>
</feature>
<organism evidence="2 3">
    <name type="scientific">Chaetoceros tenuissimus</name>
    <dbReference type="NCBI Taxonomy" id="426638"/>
    <lineage>
        <taxon>Eukaryota</taxon>
        <taxon>Sar</taxon>
        <taxon>Stramenopiles</taxon>
        <taxon>Ochrophyta</taxon>
        <taxon>Bacillariophyta</taxon>
        <taxon>Coscinodiscophyceae</taxon>
        <taxon>Chaetocerotophycidae</taxon>
        <taxon>Chaetocerotales</taxon>
        <taxon>Chaetocerotaceae</taxon>
        <taxon>Chaetoceros</taxon>
    </lineage>
</organism>